<sequence>MKKIVVLPLFLLILLLPMYVYAHAYLKESYPTNESVLDYSPEEIIAQFSEPINLSLSKLTLKDEAGKTIASEQVSDNNQELILRPPNLENGVYIVDWQILAKDTHVTSGSFHFTVNAPVQEIEIIETPSSEENIEPVPSDDLVDESEDEIDEQQSAVPSVNNHNDHDKHNEYHAGTYVRILELLLLISIAGMFFFRAVLLKSQNMLFIERVLFIVASLIFILTGFTQVLIRALQLSNQPIVDTFLVILTTTNIGFASIVKPILFLVLFFASFYQKKGQIILNSLIFLGLFFSFAWSGHASGSFLNILSHTLHLAAASIWFGGIIGFTIYSMLGKKQLSRLNDFHKKLLKFSKIALWSIVVIIASGFILSVGYLHSWDQLLTSNYGITLLWKLLAFTPILIIAAYHRFIWLPKLKQGDVQSLSRLFWSLRIELILIIIVVIIAGFLSSTSPPFA</sequence>
<evidence type="ECO:0000256" key="6">
    <source>
        <dbReference type="ARBA" id="ARBA00022989"/>
    </source>
</evidence>
<dbReference type="SUPFAM" id="SSF81296">
    <property type="entry name" value="E set domains"/>
    <property type="match status" value="1"/>
</dbReference>
<organism evidence="12 13">
    <name type="scientific">Anaerobacillus alkaliphilus</name>
    <dbReference type="NCBI Taxonomy" id="1548597"/>
    <lineage>
        <taxon>Bacteria</taxon>
        <taxon>Bacillati</taxon>
        <taxon>Bacillota</taxon>
        <taxon>Bacilli</taxon>
        <taxon>Bacillales</taxon>
        <taxon>Bacillaceae</taxon>
        <taxon>Anaerobacillus</taxon>
    </lineage>
</organism>
<dbReference type="EMBL" id="QOUX01000037">
    <property type="protein sequence ID" value="RXJ00663.1"/>
    <property type="molecule type" value="Genomic_DNA"/>
</dbReference>
<comment type="caution">
    <text evidence="12">The sequence shown here is derived from an EMBL/GenBank/DDBJ whole genome shotgun (WGS) entry which is preliminary data.</text>
</comment>
<gene>
    <name evidence="12" type="ORF">DS745_11420</name>
</gene>
<feature type="transmembrane region" description="Helical" evidence="9">
    <location>
        <begin position="279"/>
        <end position="298"/>
    </location>
</feature>
<protein>
    <recommendedName>
        <fullName evidence="14">Copper resistance protein CopC</fullName>
    </recommendedName>
</protein>
<evidence type="ECO:0000256" key="1">
    <source>
        <dbReference type="ARBA" id="ARBA00004651"/>
    </source>
</evidence>
<dbReference type="GO" id="GO:0006825">
    <property type="term" value="P:copper ion transport"/>
    <property type="evidence" value="ECO:0007669"/>
    <property type="project" value="InterPro"/>
</dbReference>
<accession>A0A4Q0VS88</accession>
<evidence type="ECO:0000259" key="10">
    <source>
        <dbReference type="Pfam" id="PF04234"/>
    </source>
</evidence>
<evidence type="ECO:0000256" key="3">
    <source>
        <dbReference type="ARBA" id="ARBA00022692"/>
    </source>
</evidence>
<dbReference type="PANTHER" id="PTHR34820">
    <property type="entry name" value="INNER MEMBRANE PROTEIN YEBZ"/>
    <property type="match status" value="1"/>
</dbReference>
<feature type="transmembrane region" description="Helical" evidence="9">
    <location>
        <begin position="384"/>
        <end position="404"/>
    </location>
</feature>
<dbReference type="InterPro" id="IPR032694">
    <property type="entry name" value="CopC/D"/>
</dbReference>
<dbReference type="Gene3D" id="2.60.40.1220">
    <property type="match status" value="1"/>
</dbReference>
<evidence type="ECO:0000256" key="4">
    <source>
        <dbReference type="ARBA" id="ARBA00022723"/>
    </source>
</evidence>
<dbReference type="GO" id="GO:0005886">
    <property type="term" value="C:plasma membrane"/>
    <property type="evidence" value="ECO:0007669"/>
    <property type="project" value="UniProtKB-SubCell"/>
</dbReference>
<dbReference type="GO" id="GO:0005507">
    <property type="term" value="F:copper ion binding"/>
    <property type="evidence" value="ECO:0007669"/>
    <property type="project" value="InterPro"/>
</dbReference>
<dbReference type="Proteomes" id="UP000290649">
    <property type="component" value="Unassembled WGS sequence"/>
</dbReference>
<feature type="transmembrane region" description="Helical" evidence="9">
    <location>
        <begin position="177"/>
        <end position="199"/>
    </location>
</feature>
<evidence type="ECO:0008006" key="14">
    <source>
        <dbReference type="Google" id="ProtNLM"/>
    </source>
</evidence>
<keyword evidence="4" id="KW-0479">Metal-binding</keyword>
<keyword evidence="13" id="KW-1185">Reference proteome</keyword>
<feature type="transmembrane region" description="Helical" evidence="9">
    <location>
        <begin position="310"/>
        <end position="332"/>
    </location>
</feature>
<feature type="transmembrane region" description="Helical" evidence="9">
    <location>
        <begin position="211"/>
        <end position="233"/>
    </location>
</feature>
<evidence type="ECO:0000256" key="8">
    <source>
        <dbReference type="ARBA" id="ARBA00023136"/>
    </source>
</evidence>
<feature type="transmembrane region" description="Helical" evidence="9">
    <location>
        <begin position="253"/>
        <end position="272"/>
    </location>
</feature>
<keyword evidence="3 9" id="KW-0812">Transmembrane</keyword>
<feature type="domain" description="Copper resistance protein D" evidence="11">
    <location>
        <begin position="349"/>
        <end position="445"/>
    </location>
</feature>
<proteinExistence type="predicted"/>
<comment type="subcellular location">
    <subcellularLocation>
        <location evidence="1">Cell membrane</location>
        <topology evidence="1">Multi-pass membrane protein</topology>
    </subcellularLocation>
</comment>
<keyword evidence="7" id="KW-0186">Copper</keyword>
<keyword evidence="6 9" id="KW-1133">Transmembrane helix</keyword>
<feature type="transmembrane region" description="Helical" evidence="9">
    <location>
        <begin position="424"/>
        <end position="445"/>
    </location>
</feature>
<evidence type="ECO:0000256" key="5">
    <source>
        <dbReference type="ARBA" id="ARBA00022729"/>
    </source>
</evidence>
<dbReference type="InterPro" id="IPR008457">
    <property type="entry name" value="Cu-R_CopD_dom"/>
</dbReference>
<evidence type="ECO:0000259" key="11">
    <source>
        <dbReference type="Pfam" id="PF05425"/>
    </source>
</evidence>
<feature type="domain" description="CopC" evidence="10">
    <location>
        <begin position="23"/>
        <end position="115"/>
    </location>
</feature>
<dbReference type="GO" id="GO:0046688">
    <property type="term" value="P:response to copper ion"/>
    <property type="evidence" value="ECO:0007669"/>
    <property type="project" value="InterPro"/>
</dbReference>
<dbReference type="AlphaFoldDB" id="A0A4Q0VS88"/>
<reference evidence="12 13" key="1">
    <citation type="journal article" date="2019" name="Int. J. Syst. Evol. Microbiol.">
        <title>Anaerobacillus alkaliphilus sp. nov., a novel alkaliphilic and moderately halophilic bacterium.</title>
        <authorList>
            <person name="Borsodi A.K."/>
            <person name="Aszalos J.M."/>
            <person name="Bihari P."/>
            <person name="Nagy I."/>
            <person name="Schumann P."/>
            <person name="Sproer C."/>
            <person name="Kovacs A.L."/>
            <person name="Boka K."/>
            <person name="Dobosy P."/>
            <person name="Ovari M."/>
            <person name="Szili-Kovacs T."/>
            <person name="Toth E."/>
        </authorList>
    </citation>
    <scope>NUCLEOTIDE SEQUENCE [LARGE SCALE GENOMIC DNA]</scope>
    <source>
        <strain evidence="12 13">B16-10</strain>
    </source>
</reference>
<dbReference type="Pfam" id="PF05425">
    <property type="entry name" value="CopD"/>
    <property type="match status" value="1"/>
</dbReference>
<evidence type="ECO:0000256" key="7">
    <source>
        <dbReference type="ARBA" id="ARBA00023008"/>
    </source>
</evidence>
<evidence type="ECO:0000256" key="2">
    <source>
        <dbReference type="ARBA" id="ARBA00022475"/>
    </source>
</evidence>
<keyword evidence="2" id="KW-1003">Cell membrane</keyword>
<keyword evidence="5" id="KW-0732">Signal</keyword>
<dbReference type="InterPro" id="IPR014756">
    <property type="entry name" value="Ig_E-set"/>
</dbReference>
<feature type="transmembrane region" description="Helical" evidence="9">
    <location>
        <begin position="353"/>
        <end position="372"/>
    </location>
</feature>
<evidence type="ECO:0000256" key="9">
    <source>
        <dbReference type="SAM" id="Phobius"/>
    </source>
</evidence>
<evidence type="ECO:0000313" key="13">
    <source>
        <dbReference type="Proteomes" id="UP000290649"/>
    </source>
</evidence>
<dbReference type="InterPro" id="IPR007348">
    <property type="entry name" value="CopC_dom"/>
</dbReference>
<keyword evidence="8 9" id="KW-0472">Membrane</keyword>
<evidence type="ECO:0000313" key="12">
    <source>
        <dbReference type="EMBL" id="RXJ00663.1"/>
    </source>
</evidence>
<dbReference type="GO" id="GO:0042597">
    <property type="term" value="C:periplasmic space"/>
    <property type="evidence" value="ECO:0007669"/>
    <property type="project" value="InterPro"/>
</dbReference>
<dbReference type="Pfam" id="PF04234">
    <property type="entry name" value="CopC"/>
    <property type="match status" value="1"/>
</dbReference>
<name>A0A4Q0VS88_9BACI</name>
<dbReference type="PANTHER" id="PTHR34820:SF4">
    <property type="entry name" value="INNER MEMBRANE PROTEIN YEBZ"/>
    <property type="match status" value="1"/>
</dbReference>
<dbReference type="InterPro" id="IPR014755">
    <property type="entry name" value="Cu-Rt/internalin_Ig-like"/>
</dbReference>